<evidence type="ECO:0000313" key="2">
    <source>
        <dbReference type="Proteomes" id="UP001165960"/>
    </source>
</evidence>
<comment type="caution">
    <text evidence="1">The sequence shown here is derived from an EMBL/GenBank/DDBJ whole genome shotgun (WGS) entry which is preliminary data.</text>
</comment>
<organism evidence="1 2">
    <name type="scientific">Entomophthora muscae</name>
    <dbReference type="NCBI Taxonomy" id="34485"/>
    <lineage>
        <taxon>Eukaryota</taxon>
        <taxon>Fungi</taxon>
        <taxon>Fungi incertae sedis</taxon>
        <taxon>Zoopagomycota</taxon>
        <taxon>Entomophthoromycotina</taxon>
        <taxon>Entomophthoromycetes</taxon>
        <taxon>Entomophthorales</taxon>
        <taxon>Entomophthoraceae</taxon>
        <taxon>Entomophthora</taxon>
    </lineage>
</organism>
<sequence>MKGILFLSWFLVLLLTVVLGLEYPTHTTDWHNSSSNYAHQKESLANGWFKYSSGHWGRKFHYGCNTTPPPPVDISLVRPNTSFCLLTYLVGYYLLSWFSSMMGRFAYLGQLGNFLMVMVPIGLVIAGLNIGALDHQIGGLFPLKWVPDTIHPFASILSSHMPNTLYSNLLRGYIEESIFTRSTVVLKVKLWLECGGRAQDRLASKASLKGARMAGDQRA</sequence>
<keyword evidence="2" id="KW-1185">Reference proteome</keyword>
<evidence type="ECO:0000313" key="1">
    <source>
        <dbReference type="EMBL" id="KAJ9076155.1"/>
    </source>
</evidence>
<protein>
    <submittedName>
        <fullName evidence="1">Uncharacterized protein</fullName>
    </submittedName>
</protein>
<accession>A0ACC2TNT2</accession>
<dbReference type="Proteomes" id="UP001165960">
    <property type="component" value="Unassembled WGS sequence"/>
</dbReference>
<proteinExistence type="predicted"/>
<dbReference type="EMBL" id="QTSX02002316">
    <property type="protein sequence ID" value="KAJ9076155.1"/>
    <property type="molecule type" value="Genomic_DNA"/>
</dbReference>
<gene>
    <name evidence="1" type="ORF">DSO57_1028886</name>
</gene>
<name>A0ACC2TNT2_9FUNG</name>
<reference evidence="1" key="1">
    <citation type="submission" date="2022-04" db="EMBL/GenBank/DDBJ databases">
        <title>Genome of the entomopathogenic fungus Entomophthora muscae.</title>
        <authorList>
            <person name="Elya C."/>
            <person name="Lovett B.R."/>
            <person name="Lee E."/>
            <person name="Macias A.M."/>
            <person name="Hajek A.E."/>
            <person name="De Bivort B.L."/>
            <person name="Kasson M.T."/>
            <person name="De Fine Licht H.H."/>
            <person name="Stajich J.E."/>
        </authorList>
    </citation>
    <scope>NUCLEOTIDE SEQUENCE</scope>
    <source>
        <strain evidence="1">Berkeley</strain>
    </source>
</reference>